<dbReference type="InterPro" id="IPR011990">
    <property type="entry name" value="TPR-like_helical_dom_sf"/>
</dbReference>
<accession>A0A2U8FNA6</accession>
<dbReference type="SUPFAM" id="SSF48452">
    <property type="entry name" value="TPR-like"/>
    <property type="match status" value="1"/>
</dbReference>
<gene>
    <name evidence="1" type="ORF">DEH84_02400</name>
</gene>
<name>A0A2U8FNA6_9BURK</name>
<sequence>MIDQAEAVLAQDVTVGVAVREVKMQEAMLRAQLHLKKGEWAKVIETLEPVETHTEKFWEVVRKTGGDPAQMWLPSDSPVANSDEIRIFLLRSEALLAIGRYKDALGEAEKAVFVNRRNAMARVMRAFAYYGQGKREVAEKEYQVAIAGMMPEQRQVADRARSDLLARLRD</sequence>
<dbReference type="AlphaFoldDB" id="A0A2U8FNA6"/>
<evidence type="ECO:0000313" key="1">
    <source>
        <dbReference type="EMBL" id="AWI52407.1"/>
    </source>
</evidence>
<dbReference type="EMBL" id="CP029210">
    <property type="protein sequence ID" value="AWI52407.1"/>
    <property type="molecule type" value="Genomic_DNA"/>
</dbReference>
<keyword evidence="2" id="KW-1185">Reference proteome</keyword>
<organism evidence="1 2">
    <name type="scientific">Aquabacterium olei</name>
    <dbReference type="NCBI Taxonomy" id="1296669"/>
    <lineage>
        <taxon>Bacteria</taxon>
        <taxon>Pseudomonadati</taxon>
        <taxon>Pseudomonadota</taxon>
        <taxon>Betaproteobacteria</taxon>
        <taxon>Burkholderiales</taxon>
        <taxon>Aquabacterium</taxon>
    </lineage>
</organism>
<reference evidence="1 2" key="1">
    <citation type="submission" date="2018-05" db="EMBL/GenBank/DDBJ databases">
        <title>complete genome sequence of Aquabacterium olei NBRC 110486.</title>
        <authorList>
            <person name="Tang B."/>
            <person name="Chang J."/>
            <person name="Zhang L."/>
            <person name="Yang H."/>
        </authorList>
    </citation>
    <scope>NUCLEOTIDE SEQUENCE [LARGE SCALE GENOMIC DNA]</scope>
    <source>
        <strain evidence="1 2">NBRC 110486</strain>
    </source>
</reference>
<protein>
    <submittedName>
        <fullName evidence="1">Uncharacterized protein</fullName>
    </submittedName>
</protein>
<dbReference type="Gene3D" id="1.25.40.10">
    <property type="entry name" value="Tetratricopeptide repeat domain"/>
    <property type="match status" value="1"/>
</dbReference>
<evidence type="ECO:0000313" key="2">
    <source>
        <dbReference type="Proteomes" id="UP000244892"/>
    </source>
</evidence>
<dbReference type="KEGG" id="aon:DEH84_02400"/>
<dbReference type="Proteomes" id="UP000244892">
    <property type="component" value="Chromosome"/>
</dbReference>
<proteinExistence type="predicted"/>